<dbReference type="InterPro" id="IPR051600">
    <property type="entry name" value="Beta-PGM-like"/>
</dbReference>
<dbReference type="SFLD" id="SFLDG01129">
    <property type="entry name" value="C1.5:_HAD__Beta-PGM__Phosphata"/>
    <property type="match status" value="1"/>
</dbReference>
<evidence type="ECO:0000256" key="1">
    <source>
        <dbReference type="ARBA" id="ARBA00001946"/>
    </source>
</evidence>
<dbReference type="InterPro" id="IPR023214">
    <property type="entry name" value="HAD_sf"/>
</dbReference>
<keyword evidence="8" id="KW-0378">Hydrolase</keyword>
<organism evidence="8 9">
    <name type="scientific">Cellulomonas oligotrophica</name>
    <dbReference type="NCBI Taxonomy" id="931536"/>
    <lineage>
        <taxon>Bacteria</taxon>
        <taxon>Bacillati</taxon>
        <taxon>Actinomycetota</taxon>
        <taxon>Actinomycetes</taxon>
        <taxon>Micrococcales</taxon>
        <taxon>Cellulomonadaceae</taxon>
        <taxon>Cellulomonas</taxon>
    </lineage>
</organism>
<name>A0A7Y9FF75_9CELL</name>
<dbReference type="InterPro" id="IPR036412">
    <property type="entry name" value="HAD-like_sf"/>
</dbReference>
<comment type="caution">
    <text evidence="8">The sequence shown here is derived from an EMBL/GenBank/DDBJ whole genome shotgun (WGS) entry which is preliminary data.</text>
</comment>
<gene>
    <name evidence="8" type="ORF">BKA21_001778</name>
    <name evidence="7" type="ORF">Col01nite_36030</name>
</gene>
<evidence type="ECO:0000313" key="9">
    <source>
        <dbReference type="Proteomes" id="UP000577956"/>
    </source>
</evidence>
<keyword evidence="4" id="KW-0460">Magnesium</keyword>
<dbReference type="InterPro" id="IPR006439">
    <property type="entry name" value="HAD-SF_hydro_IA"/>
</dbReference>
<dbReference type="RefSeq" id="WP_140457894.1">
    <property type="nucleotide sequence ID" value="NZ_BAABFI010000001.1"/>
</dbReference>
<dbReference type="CDD" id="cd07505">
    <property type="entry name" value="HAD_BPGM-like"/>
    <property type="match status" value="1"/>
</dbReference>
<accession>A0A7Y9FF75</accession>
<comment type="cofactor">
    <cofactor evidence="1">
        <name>Mg(2+)</name>
        <dbReference type="ChEBI" id="CHEBI:18420"/>
    </cofactor>
</comment>
<evidence type="ECO:0000256" key="3">
    <source>
        <dbReference type="ARBA" id="ARBA00022723"/>
    </source>
</evidence>
<reference evidence="7 10" key="2">
    <citation type="submission" date="2021-01" db="EMBL/GenBank/DDBJ databases">
        <title>Whole genome shotgun sequence of Cellulomonas oligotrophica NBRC 109435.</title>
        <authorList>
            <person name="Komaki H."/>
            <person name="Tamura T."/>
        </authorList>
    </citation>
    <scope>NUCLEOTIDE SEQUENCE [LARGE SCALE GENOMIC DNA]</scope>
    <source>
        <strain evidence="7 10">NBRC 109435</strain>
    </source>
</reference>
<dbReference type="PANTHER" id="PTHR46193:SF18">
    <property type="entry name" value="HEXITOL PHOSPHATASE B"/>
    <property type="match status" value="1"/>
</dbReference>
<feature type="region of interest" description="Disordered" evidence="6">
    <location>
        <begin position="72"/>
        <end position="91"/>
    </location>
</feature>
<dbReference type="Proteomes" id="UP000618382">
    <property type="component" value="Unassembled WGS sequence"/>
</dbReference>
<dbReference type="NCBIfam" id="TIGR01509">
    <property type="entry name" value="HAD-SF-IA-v3"/>
    <property type="match status" value="1"/>
</dbReference>
<dbReference type="PANTHER" id="PTHR46193">
    <property type="entry name" value="6-PHOSPHOGLUCONATE PHOSPHATASE"/>
    <property type="match status" value="1"/>
</dbReference>
<dbReference type="EMBL" id="BONN01000017">
    <property type="protein sequence ID" value="GIG34444.1"/>
    <property type="molecule type" value="Genomic_DNA"/>
</dbReference>
<dbReference type="Gene3D" id="1.10.150.240">
    <property type="entry name" value="Putative phosphatase, domain 2"/>
    <property type="match status" value="1"/>
</dbReference>
<reference evidence="8 9" key="1">
    <citation type="submission" date="2020-07" db="EMBL/GenBank/DDBJ databases">
        <title>Sequencing the genomes of 1000 actinobacteria strains.</title>
        <authorList>
            <person name="Klenk H.-P."/>
        </authorList>
    </citation>
    <scope>NUCLEOTIDE SEQUENCE [LARGE SCALE GENOMIC DNA]</scope>
    <source>
        <strain evidence="8 9">DSM 24482</strain>
    </source>
</reference>
<keyword evidence="10" id="KW-1185">Reference proteome</keyword>
<sequence length="237" mass="23872">MHWGDAQAVLLDLDGVLTSTAAVHMRAWDAMFRDCFAALGVAEPYTDADYFAHVDGRSRVDGVRAVLASRGVPLPDGDPTDPPGTATAHGWGNAKNAVVEGLFAREGVMAYPGSVAVVADLAARGVPKAVVSSSQNALAVLAAAGYGGQFPVVVDGVVAAAERLPGKPAPDMFLRAAQRLGVDPAVAAVVEDAVSGVAAAAAGGFGLVVGVDRGAGADALRGAGAHVVVQDLDELLR</sequence>
<dbReference type="SUPFAM" id="SSF56784">
    <property type="entry name" value="HAD-like"/>
    <property type="match status" value="1"/>
</dbReference>
<evidence type="ECO:0000256" key="5">
    <source>
        <dbReference type="ARBA" id="ARBA00023277"/>
    </source>
</evidence>
<dbReference type="GO" id="GO:0016787">
    <property type="term" value="F:hydrolase activity"/>
    <property type="evidence" value="ECO:0007669"/>
    <property type="project" value="UniProtKB-KW"/>
</dbReference>
<evidence type="ECO:0000256" key="4">
    <source>
        <dbReference type="ARBA" id="ARBA00022842"/>
    </source>
</evidence>
<dbReference type="InterPro" id="IPR023198">
    <property type="entry name" value="PGP-like_dom2"/>
</dbReference>
<comment type="similarity">
    <text evidence="2">Belongs to the HAD-like hydrolase superfamily. CbbY/CbbZ/Gph/YieH family.</text>
</comment>
<dbReference type="GO" id="GO:0046872">
    <property type="term" value="F:metal ion binding"/>
    <property type="evidence" value="ECO:0007669"/>
    <property type="project" value="UniProtKB-KW"/>
</dbReference>
<keyword evidence="5" id="KW-0119">Carbohydrate metabolism</keyword>
<evidence type="ECO:0000313" key="10">
    <source>
        <dbReference type="Proteomes" id="UP000618382"/>
    </source>
</evidence>
<evidence type="ECO:0000313" key="7">
    <source>
        <dbReference type="EMBL" id="GIG34444.1"/>
    </source>
</evidence>
<dbReference type="Proteomes" id="UP000577956">
    <property type="component" value="Unassembled WGS sequence"/>
</dbReference>
<proteinExistence type="inferred from homology"/>
<keyword evidence="3" id="KW-0479">Metal-binding</keyword>
<evidence type="ECO:0000313" key="8">
    <source>
        <dbReference type="EMBL" id="NYD86229.1"/>
    </source>
</evidence>
<dbReference type="SFLD" id="SFLDS00003">
    <property type="entry name" value="Haloacid_Dehalogenase"/>
    <property type="match status" value="1"/>
</dbReference>
<evidence type="ECO:0000256" key="2">
    <source>
        <dbReference type="ARBA" id="ARBA00006171"/>
    </source>
</evidence>
<protein>
    <submittedName>
        <fullName evidence="8">HAD superfamily hydrolase (TIGR01509 family)</fullName>
    </submittedName>
    <submittedName>
        <fullName evidence="7">Haloacid dehalogenase</fullName>
    </submittedName>
</protein>
<dbReference type="Pfam" id="PF00702">
    <property type="entry name" value="Hydrolase"/>
    <property type="match status" value="1"/>
</dbReference>
<dbReference type="AlphaFoldDB" id="A0A7Y9FF75"/>
<dbReference type="EMBL" id="JACCBK010000001">
    <property type="protein sequence ID" value="NYD86229.1"/>
    <property type="molecule type" value="Genomic_DNA"/>
</dbReference>
<dbReference type="Gene3D" id="3.40.50.1000">
    <property type="entry name" value="HAD superfamily/HAD-like"/>
    <property type="match status" value="1"/>
</dbReference>
<evidence type="ECO:0000256" key="6">
    <source>
        <dbReference type="SAM" id="MobiDB-lite"/>
    </source>
</evidence>